<dbReference type="OrthoDB" id="9807767at2"/>
<dbReference type="GO" id="GO:0036218">
    <property type="term" value="F:dTTP diphosphatase activity"/>
    <property type="evidence" value="ECO:0007669"/>
    <property type="project" value="RHEA"/>
</dbReference>
<evidence type="ECO:0000256" key="3">
    <source>
        <dbReference type="HAMAP-Rule" id="MF_00528"/>
    </source>
</evidence>
<organism evidence="4 5">
    <name type="scientific">Acetivibrio mesophilus</name>
    <dbReference type="NCBI Taxonomy" id="2487273"/>
    <lineage>
        <taxon>Bacteria</taxon>
        <taxon>Bacillati</taxon>
        <taxon>Bacillota</taxon>
        <taxon>Clostridia</taxon>
        <taxon>Eubacteriales</taxon>
        <taxon>Oscillospiraceae</taxon>
        <taxon>Acetivibrio</taxon>
    </lineage>
</organism>
<feature type="site" description="Important for substrate specificity" evidence="3">
    <location>
        <position position="160"/>
    </location>
</feature>
<comment type="caution">
    <text evidence="4">The sequence shown here is derived from an EMBL/GenBank/DDBJ whole genome shotgun (WGS) entry which is preliminary data.</text>
</comment>
<comment type="function">
    <text evidence="3">Nucleoside triphosphate pyrophosphatase that hydrolyzes dTTP and UTP. May have a dual role in cell division arrest and in preventing the incorporation of modified nucleotides into cellular nucleic acids.</text>
</comment>
<evidence type="ECO:0000256" key="2">
    <source>
        <dbReference type="ARBA" id="ARBA00022801"/>
    </source>
</evidence>
<keyword evidence="3" id="KW-0963">Cytoplasm</keyword>
<dbReference type="RefSeq" id="WP_069194388.1">
    <property type="nucleotide sequence ID" value="NZ_RLII01000009.1"/>
</dbReference>
<evidence type="ECO:0000256" key="1">
    <source>
        <dbReference type="ARBA" id="ARBA00001968"/>
    </source>
</evidence>
<dbReference type="HAMAP" id="MF_00528">
    <property type="entry name" value="Maf"/>
    <property type="match status" value="1"/>
</dbReference>
<feature type="site" description="Important for substrate specificity" evidence="3">
    <location>
        <position position="12"/>
    </location>
</feature>
<dbReference type="PIRSF" id="PIRSF006305">
    <property type="entry name" value="Maf"/>
    <property type="match status" value="1"/>
</dbReference>
<keyword evidence="2 3" id="KW-0378">Hydrolase</keyword>
<dbReference type="GO" id="GO:0009117">
    <property type="term" value="P:nucleotide metabolic process"/>
    <property type="evidence" value="ECO:0007669"/>
    <property type="project" value="UniProtKB-KW"/>
</dbReference>
<accession>A0A4Q0I452</accession>
<evidence type="ECO:0000313" key="5">
    <source>
        <dbReference type="Proteomes" id="UP000289166"/>
    </source>
</evidence>
<dbReference type="PANTHER" id="PTHR43213">
    <property type="entry name" value="BIFUNCTIONAL DTTP/UTP PYROPHOSPHATASE/METHYLTRANSFERASE PROTEIN-RELATED"/>
    <property type="match status" value="1"/>
</dbReference>
<dbReference type="InterPro" id="IPR003697">
    <property type="entry name" value="Maf-like"/>
</dbReference>
<dbReference type="CDD" id="cd00555">
    <property type="entry name" value="Maf"/>
    <property type="match status" value="1"/>
</dbReference>
<comment type="catalytic activity">
    <reaction evidence="3">
        <text>UTP + H2O = UMP + diphosphate + H(+)</text>
        <dbReference type="Rhea" id="RHEA:29395"/>
        <dbReference type="ChEBI" id="CHEBI:15377"/>
        <dbReference type="ChEBI" id="CHEBI:15378"/>
        <dbReference type="ChEBI" id="CHEBI:33019"/>
        <dbReference type="ChEBI" id="CHEBI:46398"/>
        <dbReference type="ChEBI" id="CHEBI:57865"/>
        <dbReference type="EC" id="3.6.1.9"/>
    </reaction>
</comment>
<dbReference type="InterPro" id="IPR029001">
    <property type="entry name" value="ITPase-like_fam"/>
</dbReference>
<dbReference type="GO" id="GO:0005737">
    <property type="term" value="C:cytoplasm"/>
    <property type="evidence" value="ECO:0007669"/>
    <property type="project" value="UniProtKB-SubCell"/>
</dbReference>
<protein>
    <recommendedName>
        <fullName evidence="3">dTTP/UTP pyrophosphatase</fullName>
        <shortName evidence="3">dTTPase/UTPase</shortName>
        <ecNumber evidence="3">3.6.1.9</ecNumber>
    </recommendedName>
    <alternativeName>
        <fullName evidence="3">Nucleoside triphosphate pyrophosphatase</fullName>
    </alternativeName>
    <alternativeName>
        <fullName evidence="3">Nucleotide pyrophosphatase</fullName>
        <shortName evidence="3">Nucleotide PPase</shortName>
    </alternativeName>
</protein>
<name>A0A4Q0I452_9FIRM</name>
<reference evidence="5" key="1">
    <citation type="submission" date="2018-11" db="EMBL/GenBank/DDBJ databases">
        <title>Genome sequencing of a novel mesophilic and cellulolytic organism within the genus Hungateiclostridium.</title>
        <authorList>
            <person name="Rettenmaier R."/>
            <person name="Liebl W."/>
            <person name="Zverlov V."/>
        </authorList>
    </citation>
    <scope>NUCLEOTIDE SEQUENCE [LARGE SCALE GENOMIC DNA]</scope>
    <source>
        <strain evidence="5">N2K1</strain>
    </source>
</reference>
<comment type="catalytic activity">
    <reaction evidence="3">
        <text>dTTP + H2O = dTMP + diphosphate + H(+)</text>
        <dbReference type="Rhea" id="RHEA:28534"/>
        <dbReference type="ChEBI" id="CHEBI:15377"/>
        <dbReference type="ChEBI" id="CHEBI:15378"/>
        <dbReference type="ChEBI" id="CHEBI:33019"/>
        <dbReference type="ChEBI" id="CHEBI:37568"/>
        <dbReference type="ChEBI" id="CHEBI:63528"/>
        <dbReference type="EC" id="3.6.1.9"/>
    </reaction>
</comment>
<dbReference type="Gene3D" id="3.90.950.10">
    <property type="match status" value="1"/>
</dbReference>
<comment type="similarity">
    <text evidence="3">Belongs to the Maf family. YhdE subfamily.</text>
</comment>
<comment type="caution">
    <text evidence="3">Lacks conserved residue(s) required for the propagation of feature annotation.</text>
</comment>
<dbReference type="Pfam" id="PF02545">
    <property type="entry name" value="Maf"/>
    <property type="match status" value="1"/>
</dbReference>
<dbReference type="AlphaFoldDB" id="A0A4Q0I452"/>
<feature type="site" description="Important for substrate specificity" evidence="3">
    <location>
        <position position="77"/>
    </location>
</feature>
<dbReference type="EC" id="3.6.1.9" evidence="3"/>
<evidence type="ECO:0000313" key="4">
    <source>
        <dbReference type="EMBL" id="RXE59046.1"/>
    </source>
</evidence>
<dbReference type="EMBL" id="RLII01000009">
    <property type="protein sequence ID" value="RXE59046.1"/>
    <property type="molecule type" value="Genomic_DNA"/>
</dbReference>
<keyword evidence="5" id="KW-1185">Reference proteome</keyword>
<gene>
    <name evidence="4" type="ORF">EFD62_08760</name>
</gene>
<proteinExistence type="inferred from homology"/>
<dbReference type="PANTHER" id="PTHR43213:SF5">
    <property type="entry name" value="BIFUNCTIONAL DTTP_UTP PYROPHOSPHATASE_METHYLTRANSFERASE PROTEIN-RELATED"/>
    <property type="match status" value="1"/>
</dbReference>
<keyword evidence="3" id="KW-0546">Nucleotide metabolism</keyword>
<dbReference type="NCBIfam" id="TIGR00172">
    <property type="entry name" value="maf"/>
    <property type="match status" value="1"/>
</dbReference>
<dbReference type="SUPFAM" id="SSF52972">
    <property type="entry name" value="ITPase-like"/>
    <property type="match status" value="1"/>
</dbReference>
<comment type="subcellular location">
    <subcellularLocation>
        <location evidence="3">Cytoplasm</location>
    </subcellularLocation>
</comment>
<dbReference type="Proteomes" id="UP000289166">
    <property type="component" value="Unassembled WGS sequence"/>
</dbReference>
<sequence>MIGIVLASASPRRSELLRQVGLDFEVVLSDIDESNKENLKADELVQHLAYHKALDVARKVANRDNGKNRYLVIGADTVVVKDGILGKPKDRNDAIRMLKHLSASWHEVMTGISIIDTADFESVKSLEVTRVKMKELSDDTILAYVDSKEPMDKAGAYGIQEKGALLVERIEGCYFNVVGLPLARLSDLLKDFGVPVL</sequence>
<comment type="cofactor">
    <cofactor evidence="1 3">
        <name>a divalent metal cation</name>
        <dbReference type="ChEBI" id="CHEBI:60240"/>
    </cofactor>
</comment>
<dbReference type="GO" id="GO:0036221">
    <property type="term" value="F:UTP diphosphatase activity"/>
    <property type="evidence" value="ECO:0007669"/>
    <property type="project" value="RHEA"/>
</dbReference>
<feature type="active site" description="Proton acceptor" evidence="3">
    <location>
        <position position="76"/>
    </location>
</feature>